<accession>A0ABX3SKQ7</accession>
<evidence type="ECO:0000313" key="2">
    <source>
        <dbReference type="EMBL" id="ORA77663.1"/>
    </source>
</evidence>
<organism evidence="2 3">
    <name type="scientific">Mycobacterium malmoense</name>
    <dbReference type="NCBI Taxonomy" id="1780"/>
    <lineage>
        <taxon>Bacteria</taxon>
        <taxon>Bacillati</taxon>
        <taxon>Actinomycetota</taxon>
        <taxon>Actinomycetes</taxon>
        <taxon>Mycobacteriales</taxon>
        <taxon>Mycobacteriaceae</taxon>
        <taxon>Mycobacterium</taxon>
    </lineage>
</organism>
<keyword evidence="1" id="KW-0175">Coiled coil</keyword>
<feature type="coiled-coil region" evidence="1">
    <location>
        <begin position="9"/>
        <end position="40"/>
    </location>
</feature>
<sequence length="66" mass="7199">MTAVAEPSADVLVANRDDLKKAIDNALRRAECTFDELAEQARTGNYASTRARLAWMAIGDLYGVVL</sequence>
<dbReference type="Proteomes" id="UP000243140">
    <property type="component" value="Unassembled WGS sequence"/>
</dbReference>
<evidence type="ECO:0000256" key="1">
    <source>
        <dbReference type="SAM" id="Coils"/>
    </source>
</evidence>
<protein>
    <recommendedName>
        <fullName evidence="4">HNH endonuclease</fullName>
    </recommendedName>
</protein>
<name>A0ABX3SKQ7_MYCMA</name>
<reference evidence="2 3" key="1">
    <citation type="submission" date="2017-02" db="EMBL/GenBank/DDBJ databases">
        <title>The new phylogeny of genus Mycobacterium.</title>
        <authorList>
            <person name="Tortoli E."/>
            <person name="Trovato A."/>
            <person name="Cirillo D.M."/>
        </authorList>
    </citation>
    <scope>NUCLEOTIDE SEQUENCE [LARGE SCALE GENOMIC DNA]</scope>
    <source>
        <strain evidence="2 3">IP1130001</strain>
    </source>
</reference>
<keyword evidence="3" id="KW-1185">Reference proteome</keyword>
<evidence type="ECO:0008006" key="4">
    <source>
        <dbReference type="Google" id="ProtNLM"/>
    </source>
</evidence>
<evidence type="ECO:0000313" key="3">
    <source>
        <dbReference type="Proteomes" id="UP000243140"/>
    </source>
</evidence>
<dbReference type="EMBL" id="MVHV01000037">
    <property type="protein sequence ID" value="ORA77663.1"/>
    <property type="molecule type" value="Genomic_DNA"/>
</dbReference>
<gene>
    <name evidence="2" type="ORF">BST29_23050</name>
</gene>
<proteinExistence type="predicted"/>
<dbReference type="RefSeq" id="WP_071512424.1">
    <property type="nucleotide sequence ID" value="NZ_MOWS01000167.1"/>
</dbReference>
<comment type="caution">
    <text evidence="2">The sequence shown here is derived from an EMBL/GenBank/DDBJ whole genome shotgun (WGS) entry which is preliminary data.</text>
</comment>